<reference evidence="2" key="1">
    <citation type="submission" date="2023-03" db="EMBL/GenBank/DDBJ databases">
        <title>Massive genome expansion in bonnet fungi (Mycena s.s.) driven by repeated elements and novel gene families across ecological guilds.</title>
        <authorList>
            <consortium name="Lawrence Berkeley National Laboratory"/>
            <person name="Harder C.B."/>
            <person name="Miyauchi S."/>
            <person name="Viragh M."/>
            <person name="Kuo A."/>
            <person name="Thoen E."/>
            <person name="Andreopoulos B."/>
            <person name="Lu D."/>
            <person name="Skrede I."/>
            <person name="Drula E."/>
            <person name="Henrissat B."/>
            <person name="Morin E."/>
            <person name="Kohler A."/>
            <person name="Barry K."/>
            <person name="LaButti K."/>
            <person name="Morin E."/>
            <person name="Salamov A."/>
            <person name="Lipzen A."/>
            <person name="Mereny Z."/>
            <person name="Hegedus B."/>
            <person name="Baldrian P."/>
            <person name="Stursova M."/>
            <person name="Weitz H."/>
            <person name="Taylor A."/>
            <person name="Grigoriev I.V."/>
            <person name="Nagy L.G."/>
            <person name="Martin F."/>
            <person name="Kauserud H."/>
        </authorList>
    </citation>
    <scope>NUCLEOTIDE SEQUENCE</scope>
    <source>
        <strain evidence="2">9144</strain>
    </source>
</reference>
<dbReference type="AlphaFoldDB" id="A0AAD6VMA6"/>
<evidence type="ECO:0000256" key="1">
    <source>
        <dbReference type="SAM" id="MobiDB-lite"/>
    </source>
</evidence>
<accession>A0AAD6VMA6</accession>
<protein>
    <submittedName>
        <fullName evidence="2">Uncharacterized protein</fullName>
    </submittedName>
</protein>
<organism evidence="2 3">
    <name type="scientific">Mycena pura</name>
    <dbReference type="NCBI Taxonomy" id="153505"/>
    <lineage>
        <taxon>Eukaryota</taxon>
        <taxon>Fungi</taxon>
        <taxon>Dikarya</taxon>
        <taxon>Basidiomycota</taxon>
        <taxon>Agaricomycotina</taxon>
        <taxon>Agaricomycetes</taxon>
        <taxon>Agaricomycetidae</taxon>
        <taxon>Agaricales</taxon>
        <taxon>Marasmiineae</taxon>
        <taxon>Mycenaceae</taxon>
        <taxon>Mycena</taxon>
    </lineage>
</organism>
<gene>
    <name evidence="2" type="ORF">GGX14DRAFT_561716</name>
</gene>
<comment type="caution">
    <text evidence="2">The sequence shown here is derived from an EMBL/GenBank/DDBJ whole genome shotgun (WGS) entry which is preliminary data.</text>
</comment>
<feature type="compositionally biased region" description="Basic residues" evidence="1">
    <location>
        <begin position="70"/>
        <end position="79"/>
    </location>
</feature>
<evidence type="ECO:0000313" key="3">
    <source>
        <dbReference type="Proteomes" id="UP001219525"/>
    </source>
</evidence>
<name>A0AAD6VMA6_9AGAR</name>
<feature type="region of interest" description="Disordered" evidence="1">
    <location>
        <begin position="70"/>
        <end position="90"/>
    </location>
</feature>
<sequence>MASLICNICDGAVEFRDHKELEEFLFGKLVAYGWRFDLALDTFLNVEVLRWVVYNHFACKQPKLNVKPRQNFKRTRGASRPKEDTSPAPIFHSLTSDSYLEIDCVPFSRLDTSLRQLRDTLKPGAAATLEFTTPAPNITFLSSEFNICAVPFLPRKYATPPPNTPHLSTPRPNRTATPLLASIHRVLEHLTVGPSALTLESLTNVSEMYADGLIAAVERLEDDRAARTAFVNQWGAAGLREELFMMAWEAALFRSGRHLIRWIVVVRK</sequence>
<dbReference type="EMBL" id="JARJCW010000014">
    <property type="protein sequence ID" value="KAJ7217190.1"/>
    <property type="molecule type" value="Genomic_DNA"/>
</dbReference>
<evidence type="ECO:0000313" key="2">
    <source>
        <dbReference type="EMBL" id="KAJ7217190.1"/>
    </source>
</evidence>
<proteinExistence type="predicted"/>
<dbReference type="Proteomes" id="UP001219525">
    <property type="component" value="Unassembled WGS sequence"/>
</dbReference>
<keyword evidence="3" id="KW-1185">Reference proteome</keyword>